<accession>A0AAD2FTI6</accession>
<reference evidence="1" key="1">
    <citation type="submission" date="2023-08" db="EMBL/GenBank/DDBJ databases">
        <authorList>
            <person name="Audoor S."/>
            <person name="Bilcke G."/>
        </authorList>
    </citation>
    <scope>NUCLEOTIDE SEQUENCE</scope>
</reference>
<dbReference type="EMBL" id="CAKOGP040001814">
    <property type="protein sequence ID" value="CAJ1952741.1"/>
    <property type="molecule type" value="Genomic_DNA"/>
</dbReference>
<evidence type="ECO:0000313" key="2">
    <source>
        <dbReference type="Proteomes" id="UP001295423"/>
    </source>
</evidence>
<protein>
    <submittedName>
        <fullName evidence="1">Uncharacterized protein</fullName>
    </submittedName>
</protein>
<name>A0AAD2FTI6_9STRA</name>
<dbReference type="AlphaFoldDB" id="A0AAD2FTI6"/>
<keyword evidence="2" id="KW-1185">Reference proteome</keyword>
<dbReference type="Proteomes" id="UP001295423">
    <property type="component" value="Unassembled WGS sequence"/>
</dbReference>
<evidence type="ECO:0000313" key="1">
    <source>
        <dbReference type="EMBL" id="CAJ1952741.1"/>
    </source>
</evidence>
<organism evidence="1 2">
    <name type="scientific">Cylindrotheca closterium</name>
    <dbReference type="NCBI Taxonomy" id="2856"/>
    <lineage>
        <taxon>Eukaryota</taxon>
        <taxon>Sar</taxon>
        <taxon>Stramenopiles</taxon>
        <taxon>Ochrophyta</taxon>
        <taxon>Bacillariophyta</taxon>
        <taxon>Bacillariophyceae</taxon>
        <taxon>Bacillariophycidae</taxon>
        <taxon>Bacillariales</taxon>
        <taxon>Bacillariaceae</taxon>
        <taxon>Cylindrotheca</taxon>
    </lineage>
</organism>
<sequence length="164" mass="18501">MLERSIGGNSTEIEKATGYTTVYDGLLGLHRELELFRCKGVEIISRFSAIQNARLETLESRVREMQIVTKDLKESSDYIKNLVELSMGNLCNHILPGLIRMKEEFYEDPRQLLAQLVQSVDKVPAPLALEGTSLFGSVDTSNLVVFQNSEEQNRILARIEGLEK</sequence>
<gene>
    <name evidence="1" type="ORF">CYCCA115_LOCUS13693</name>
</gene>
<comment type="caution">
    <text evidence="1">The sequence shown here is derived from an EMBL/GenBank/DDBJ whole genome shotgun (WGS) entry which is preliminary data.</text>
</comment>
<proteinExistence type="predicted"/>